<gene>
    <name evidence="4" type="ORF">B0T24DRAFT_28027</name>
</gene>
<feature type="region of interest" description="Disordered" evidence="1">
    <location>
        <begin position="364"/>
        <end position="470"/>
    </location>
</feature>
<evidence type="ECO:0000256" key="1">
    <source>
        <dbReference type="SAM" id="MobiDB-lite"/>
    </source>
</evidence>
<evidence type="ECO:0000256" key="2">
    <source>
        <dbReference type="SAM" id="SignalP"/>
    </source>
</evidence>
<dbReference type="AlphaFoldDB" id="A0AAE0NJZ8"/>
<feature type="compositionally biased region" description="Pro residues" evidence="1">
    <location>
        <begin position="377"/>
        <end position="400"/>
    </location>
</feature>
<feature type="signal peptide" evidence="2">
    <location>
        <begin position="1"/>
        <end position="25"/>
    </location>
</feature>
<feature type="compositionally biased region" description="Low complexity" evidence="1">
    <location>
        <begin position="426"/>
        <end position="466"/>
    </location>
</feature>
<sequence>MKPPKPLSSGHLAAAFLALLSSAAAHTWPERTIRLAPNGTMIGNPGFERSHHPRGTLDENKQVWLLPPNGGAKVFLSDAKIAREDQRTLTDSSYSKEFPMLNVAPGDFVAIQYTENGHVTRSESMPNQPRPVNRGTVYVYGTTENDLSNSNLIDIHLKWTADGTGGNKQGKLLATRNYDDGQCHEAMSAAGDPVGISKYRFQNFNSGDGGLSCQTDFQIPTDIAVGKTLTVIWVWDWPVMSEAGVAVTPASYNANSSTSGRPYVVLPELYTGVVDYKIVDPCDDSLGSVRGPTCKAANGKFVVQFAKQPNIAVAAIKSHMMNPFLVQVPQAGFAVSEATADLTDIPLGALVGIKDPKLPLDNSILAANANGGDSANKPPPQPSPTPSPAAPAKAAPPPPASSKAASSPKPSSAPSASPRPADDEGVLTVTVTVPETTIFITSTRTPTPTPASASASSAPISARAPSVTGFLPRGSRAARRFSVV</sequence>
<reference evidence="4" key="1">
    <citation type="journal article" date="2023" name="Mol. Phylogenet. Evol.">
        <title>Genome-scale phylogeny and comparative genomics of the fungal order Sordariales.</title>
        <authorList>
            <person name="Hensen N."/>
            <person name="Bonometti L."/>
            <person name="Westerberg I."/>
            <person name="Brannstrom I.O."/>
            <person name="Guillou S."/>
            <person name="Cros-Aarteil S."/>
            <person name="Calhoun S."/>
            <person name="Haridas S."/>
            <person name="Kuo A."/>
            <person name="Mondo S."/>
            <person name="Pangilinan J."/>
            <person name="Riley R."/>
            <person name="LaButti K."/>
            <person name="Andreopoulos B."/>
            <person name="Lipzen A."/>
            <person name="Chen C."/>
            <person name="Yan M."/>
            <person name="Daum C."/>
            <person name="Ng V."/>
            <person name="Clum A."/>
            <person name="Steindorff A."/>
            <person name="Ohm R.A."/>
            <person name="Martin F."/>
            <person name="Silar P."/>
            <person name="Natvig D.O."/>
            <person name="Lalanne C."/>
            <person name="Gautier V."/>
            <person name="Ament-Velasquez S.L."/>
            <person name="Kruys A."/>
            <person name="Hutchinson M.I."/>
            <person name="Powell A.J."/>
            <person name="Barry K."/>
            <person name="Miller A.N."/>
            <person name="Grigoriev I.V."/>
            <person name="Debuchy R."/>
            <person name="Gladieux P."/>
            <person name="Hiltunen Thoren M."/>
            <person name="Johannesson H."/>
        </authorList>
    </citation>
    <scope>NUCLEOTIDE SEQUENCE</scope>
    <source>
        <strain evidence="4">CBS 958.72</strain>
    </source>
</reference>
<protein>
    <recommendedName>
        <fullName evidence="3">DUF7492 domain-containing protein</fullName>
    </recommendedName>
</protein>
<organism evidence="4 5">
    <name type="scientific">Lasiosphaeria ovina</name>
    <dbReference type="NCBI Taxonomy" id="92902"/>
    <lineage>
        <taxon>Eukaryota</taxon>
        <taxon>Fungi</taxon>
        <taxon>Dikarya</taxon>
        <taxon>Ascomycota</taxon>
        <taxon>Pezizomycotina</taxon>
        <taxon>Sordariomycetes</taxon>
        <taxon>Sordariomycetidae</taxon>
        <taxon>Sordariales</taxon>
        <taxon>Lasiosphaeriaceae</taxon>
        <taxon>Lasiosphaeria</taxon>
    </lineage>
</organism>
<evidence type="ECO:0000259" key="3">
    <source>
        <dbReference type="Pfam" id="PF24320"/>
    </source>
</evidence>
<dbReference type="Proteomes" id="UP001287356">
    <property type="component" value="Unassembled WGS sequence"/>
</dbReference>
<dbReference type="EMBL" id="JAULSN010000001">
    <property type="protein sequence ID" value="KAK3382938.1"/>
    <property type="molecule type" value="Genomic_DNA"/>
</dbReference>
<dbReference type="InterPro" id="IPR055915">
    <property type="entry name" value="DUF7492"/>
</dbReference>
<dbReference type="Pfam" id="PF24320">
    <property type="entry name" value="DUF7492"/>
    <property type="match status" value="1"/>
</dbReference>
<evidence type="ECO:0000313" key="5">
    <source>
        <dbReference type="Proteomes" id="UP001287356"/>
    </source>
</evidence>
<comment type="caution">
    <text evidence="4">The sequence shown here is derived from an EMBL/GenBank/DDBJ whole genome shotgun (WGS) entry which is preliminary data.</text>
</comment>
<name>A0AAE0NJZ8_9PEZI</name>
<keyword evidence="2" id="KW-0732">Signal</keyword>
<keyword evidence="5" id="KW-1185">Reference proteome</keyword>
<reference evidence="4" key="2">
    <citation type="submission" date="2023-06" db="EMBL/GenBank/DDBJ databases">
        <authorList>
            <consortium name="Lawrence Berkeley National Laboratory"/>
            <person name="Haridas S."/>
            <person name="Hensen N."/>
            <person name="Bonometti L."/>
            <person name="Westerberg I."/>
            <person name="Brannstrom I.O."/>
            <person name="Guillou S."/>
            <person name="Cros-Aarteil S."/>
            <person name="Calhoun S."/>
            <person name="Kuo A."/>
            <person name="Mondo S."/>
            <person name="Pangilinan J."/>
            <person name="Riley R."/>
            <person name="Labutti K."/>
            <person name="Andreopoulos B."/>
            <person name="Lipzen A."/>
            <person name="Chen C."/>
            <person name="Yanf M."/>
            <person name="Daum C."/>
            <person name="Ng V."/>
            <person name="Clum A."/>
            <person name="Steindorff A."/>
            <person name="Ohm R."/>
            <person name="Martin F."/>
            <person name="Silar P."/>
            <person name="Natvig D."/>
            <person name="Lalanne C."/>
            <person name="Gautier V."/>
            <person name="Ament-Velasquez S.L."/>
            <person name="Kruys A."/>
            <person name="Hutchinson M.I."/>
            <person name="Powell A.J."/>
            <person name="Barry K."/>
            <person name="Miller A.N."/>
            <person name="Grigoriev I.V."/>
            <person name="Debuchy R."/>
            <person name="Gladieux P."/>
            <person name="Thoren M.H."/>
            <person name="Johannesson H."/>
        </authorList>
    </citation>
    <scope>NUCLEOTIDE SEQUENCE</scope>
    <source>
        <strain evidence="4">CBS 958.72</strain>
    </source>
</reference>
<accession>A0AAE0NJZ8</accession>
<feature type="domain" description="DUF7492" evidence="3">
    <location>
        <begin position="24"/>
        <end position="243"/>
    </location>
</feature>
<proteinExistence type="predicted"/>
<feature type="chain" id="PRO_5042034776" description="DUF7492 domain-containing protein" evidence="2">
    <location>
        <begin position="26"/>
        <end position="484"/>
    </location>
</feature>
<feature type="compositionally biased region" description="Low complexity" evidence="1">
    <location>
        <begin position="401"/>
        <end position="419"/>
    </location>
</feature>
<evidence type="ECO:0000313" key="4">
    <source>
        <dbReference type="EMBL" id="KAK3382938.1"/>
    </source>
</evidence>